<feature type="region of interest" description="Disordered" evidence="21">
    <location>
        <begin position="436"/>
        <end position="460"/>
    </location>
</feature>
<dbReference type="SUPFAM" id="SSF52402">
    <property type="entry name" value="Adenine nucleotide alpha hydrolases-like"/>
    <property type="match status" value="1"/>
</dbReference>
<evidence type="ECO:0000256" key="3">
    <source>
        <dbReference type="ARBA" id="ARBA00004496"/>
    </source>
</evidence>
<dbReference type="Gene3D" id="3.40.50.620">
    <property type="entry name" value="HUPs"/>
    <property type="match status" value="1"/>
</dbReference>
<dbReference type="Proteomes" id="UP000230750">
    <property type="component" value="Unassembled WGS sequence"/>
</dbReference>
<feature type="domain" description="MoaB/Mog" evidence="22">
    <location>
        <begin position="3"/>
        <end position="127"/>
    </location>
</feature>
<comment type="similarity">
    <text evidence="6">In the N-terminal section; belongs to the MoaB/Mog family.</text>
</comment>
<evidence type="ECO:0000256" key="15">
    <source>
        <dbReference type="ARBA" id="ARBA00022827"/>
    </source>
</evidence>
<dbReference type="STRING" id="307972.A0A2G8JXV7"/>
<comment type="caution">
    <text evidence="25">The sequence shown here is derived from an EMBL/GenBank/DDBJ whole genome shotgun (WGS) entry which is preliminary data.</text>
</comment>
<dbReference type="CDD" id="cd23948">
    <property type="entry name" value="FAD_synthase"/>
    <property type="match status" value="1"/>
</dbReference>
<proteinExistence type="inferred from homology"/>
<dbReference type="Pfam" id="PF00994">
    <property type="entry name" value="MoCF_biosynth"/>
    <property type="match status" value="1"/>
</dbReference>
<dbReference type="InterPro" id="IPR056596">
    <property type="entry name" value="FLAD1_M"/>
</dbReference>
<dbReference type="EC" id="2.7.7.2" evidence="7"/>
<feature type="compositionally biased region" description="Polar residues" evidence="21">
    <location>
        <begin position="448"/>
        <end position="460"/>
    </location>
</feature>
<evidence type="ECO:0000256" key="11">
    <source>
        <dbReference type="ARBA" id="ARBA00022643"/>
    </source>
</evidence>
<comment type="subcellular location">
    <subcellularLocation>
        <location evidence="3">Cytoplasm</location>
    </subcellularLocation>
</comment>
<dbReference type="EMBL" id="MRZV01001112">
    <property type="protein sequence ID" value="PIK40525.1"/>
    <property type="molecule type" value="Genomic_DNA"/>
</dbReference>
<comment type="catalytic activity">
    <reaction evidence="20">
        <text>FMN + ATP + H(+) = FAD + diphosphate</text>
        <dbReference type="Rhea" id="RHEA:17237"/>
        <dbReference type="ChEBI" id="CHEBI:15378"/>
        <dbReference type="ChEBI" id="CHEBI:30616"/>
        <dbReference type="ChEBI" id="CHEBI:33019"/>
        <dbReference type="ChEBI" id="CHEBI:57692"/>
        <dbReference type="ChEBI" id="CHEBI:58210"/>
        <dbReference type="EC" id="2.7.7.2"/>
    </reaction>
</comment>
<evidence type="ECO:0000259" key="24">
    <source>
        <dbReference type="Pfam" id="PF24102"/>
    </source>
</evidence>
<feature type="domain" description="FAD synthase middle" evidence="24">
    <location>
        <begin position="139"/>
        <end position="214"/>
    </location>
</feature>
<dbReference type="InterPro" id="IPR002500">
    <property type="entry name" value="PAPS_reduct_dom"/>
</dbReference>
<evidence type="ECO:0000259" key="22">
    <source>
        <dbReference type="Pfam" id="PF00994"/>
    </source>
</evidence>
<evidence type="ECO:0000256" key="21">
    <source>
        <dbReference type="SAM" id="MobiDB-lite"/>
    </source>
</evidence>
<evidence type="ECO:0000256" key="9">
    <source>
        <dbReference type="ARBA" id="ARBA00022490"/>
    </source>
</evidence>
<evidence type="ECO:0000256" key="10">
    <source>
        <dbReference type="ARBA" id="ARBA00022630"/>
    </source>
</evidence>
<dbReference type="GO" id="GO:0003919">
    <property type="term" value="F:FMN adenylyltransferase activity"/>
    <property type="evidence" value="ECO:0007669"/>
    <property type="project" value="UniProtKB-EC"/>
</dbReference>
<comment type="cofactor">
    <cofactor evidence="1">
        <name>Mg(2+)</name>
        <dbReference type="ChEBI" id="CHEBI:18420"/>
    </cofactor>
</comment>
<dbReference type="InterPro" id="IPR036425">
    <property type="entry name" value="MoaB/Mog-like_dom_sf"/>
</dbReference>
<feature type="domain" description="Phosphoadenosine phosphosulphate reductase" evidence="23">
    <location>
        <begin position="262"/>
        <end position="416"/>
    </location>
</feature>
<dbReference type="FunFam" id="3.40.50.620:FF:000113">
    <property type="entry name" value="FAD synthase"/>
    <property type="match status" value="1"/>
</dbReference>
<evidence type="ECO:0000256" key="20">
    <source>
        <dbReference type="ARBA" id="ARBA00049494"/>
    </source>
</evidence>
<keyword evidence="9" id="KW-0963">Cytoplasm</keyword>
<dbReference type="PANTHER" id="PTHR23293">
    <property type="entry name" value="FAD SYNTHETASE-RELATED FMN ADENYLYLTRANSFERASE"/>
    <property type="match status" value="1"/>
</dbReference>
<dbReference type="AlphaFoldDB" id="A0A2G8JXV7"/>
<evidence type="ECO:0000256" key="17">
    <source>
        <dbReference type="ARBA" id="ARBA00031145"/>
    </source>
</evidence>
<dbReference type="SUPFAM" id="SSF53218">
    <property type="entry name" value="Molybdenum cofactor biosynthesis proteins"/>
    <property type="match status" value="1"/>
</dbReference>
<dbReference type="GO" id="GO:0005737">
    <property type="term" value="C:cytoplasm"/>
    <property type="evidence" value="ECO:0007669"/>
    <property type="project" value="UniProtKB-SubCell"/>
</dbReference>
<comment type="pathway">
    <text evidence="4">Cofactor biosynthesis; FAD biosynthesis; FAD from FMN: step 1/1.</text>
</comment>
<keyword evidence="12" id="KW-0808">Transferase</keyword>
<evidence type="ECO:0000256" key="5">
    <source>
        <dbReference type="ARBA" id="ARBA00006749"/>
    </source>
</evidence>
<keyword evidence="15" id="KW-0274">FAD</keyword>
<evidence type="ECO:0000256" key="12">
    <source>
        <dbReference type="ARBA" id="ARBA00022679"/>
    </source>
</evidence>
<evidence type="ECO:0000256" key="6">
    <source>
        <dbReference type="ARBA" id="ARBA00007589"/>
    </source>
</evidence>
<keyword evidence="14" id="KW-0547">Nucleotide-binding</keyword>
<evidence type="ECO:0000256" key="13">
    <source>
        <dbReference type="ARBA" id="ARBA00022695"/>
    </source>
</evidence>
<evidence type="ECO:0000259" key="23">
    <source>
        <dbReference type="Pfam" id="PF01507"/>
    </source>
</evidence>
<sequence>MISVISDDLQNIADEISKFSKEFTHVITSGGIGPTHDDITFEGAARAFGESVKPHPELLRVCKQYFGEDKPLDSPQMKMAHVPESATLTYPMNEKTGEMYPYPLVSIHNVHIFPGIPKLMERAFASLKNVLFGGSDVAFHLHELYLSVKELEVADVLNEFVQKYEGIINVGSYPEWSNSYFSVKITLESNSKDDLENAVLDLKQRLPTDSIVDFEKDPITKASQAVYSLAEQEGDFPVKVQSAVNVIEEALEKYPLTDICAGFNGGKDCTALLHLFYAAVKRKYPDLENSLQILYIESTHGTFPDVEKFFKASVKRYNLEQVTVKGRIKEGLLELKKTHPKIKAVLMGTRKSDPYSETLQPFSPTDPGWPEFMRVNPMLDWSYHDVWTFLRSLSLPYCRLYDKGYTSLGSVASTTPNPALRYLSPSGDVLYRPAYTLRDGTHERTGRKPSTSSLDNNKQE</sequence>
<keyword evidence="11" id="KW-0288">FMN</keyword>
<dbReference type="Pfam" id="PF24102">
    <property type="entry name" value="FLAD1_M"/>
    <property type="match status" value="1"/>
</dbReference>
<evidence type="ECO:0000256" key="1">
    <source>
        <dbReference type="ARBA" id="ARBA00001946"/>
    </source>
</evidence>
<evidence type="ECO:0000256" key="16">
    <source>
        <dbReference type="ARBA" id="ARBA00022840"/>
    </source>
</evidence>
<dbReference type="PANTHER" id="PTHR23293:SF9">
    <property type="entry name" value="FAD SYNTHASE"/>
    <property type="match status" value="1"/>
</dbReference>
<dbReference type="GO" id="GO:0005524">
    <property type="term" value="F:ATP binding"/>
    <property type="evidence" value="ECO:0007669"/>
    <property type="project" value="UniProtKB-KW"/>
</dbReference>
<accession>A0A2G8JXV7</accession>
<evidence type="ECO:0000256" key="19">
    <source>
        <dbReference type="ARBA" id="ARBA00031871"/>
    </source>
</evidence>
<evidence type="ECO:0000256" key="7">
    <source>
        <dbReference type="ARBA" id="ARBA00012393"/>
    </source>
</evidence>
<dbReference type="Pfam" id="PF01507">
    <property type="entry name" value="PAPS_reduct"/>
    <property type="match status" value="1"/>
</dbReference>
<evidence type="ECO:0000256" key="14">
    <source>
        <dbReference type="ARBA" id="ARBA00022741"/>
    </source>
</evidence>
<gene>
    <name evidence="25" type="ORF">BSL78_22631</name>
</gene>
<keyword evidence="13" id="KW-0548">Nucleotidyltransferase</keyword>
<keyword evidence="26" id="KW-1185">Reference proteome</keyword>
<comment type="similarity">
    <text evidence="5">In the C-terminal section; belongs to the PAPS reductase family. FAD1 subfamily.</text>
</comment>
<evidence type="ECO:0000256" key="18">
    <source>
        <dbReference type="ARBA" id="ARBA00031676"/>
    </source>
</evidence>
<dbReference type="InterPro" id="IPR001453">
    <property type="entry name" value="MoaB/Mog_dom"/>
</dbReference>
<name>A0A2G8JXV7_STIJA</name>
<reference evidence="25 26" key="1">
    <citation type="journal article" date="2017" name="PLoS Biol.">
        <title>The sea cucumber genome provides insights into morphological evolution and visceral regeneration.</title>
        <authorList>
            <person name="Zhang X."/>
            <person name="Sun L."/>
            <person name="Yuan J."/>
            <person name="Sun Y."/>
            <person name="Gao Y."/>
            <person name="Zhang L."/>
            <person name="Li S."/>
            <person name="Dai H."/>
            <person name="Hamel J.F."/>
            <person name="Liu C."/>
            <person name="Yu Y."/>
            <person name="Liu S."/>
            <person name="Lin W."/>
            <person name="Guo K."/>
            <person name="Jin S."/>
            <person name="Xu P."/>
            <person name="Storey K.B."/>
            <person name="Huan P."/>
            <person name="Zhang T."/>
            <person name="Zhou Y."/>
            <person name="Zhang J."/>
            <person name="Lin C."/>
            <person name="Li X."/>
            <person name="Xing L."/>
            <person name="Huo D."/>
            <person name="Sun M."/>
            <person name="Wang L."/>
            <person name="Mercier A."/>
            <person name="Li F."/>
            <person name="Yang H."/>
            <person name="Xiang J."/>
        </authorList>
    </citation>
    <scope>NUCLEOTIDE SEQUENCE [LARGE SCALE GENOMIC DNA]</scope>
    <source>
        <strain evidence="25">Shaxun</strain>
        <tissue evidence="25">Muscle</tissue>
    </source>
</reference>
<evidence type="ECO:0000313" key="26">
    <source>
        <dbReference type="Proteomes" id="UP000230750"/>
    </source>
</evidence>
<evidence type="ECO:0000256" key="2">
    <source>
        <dbReference type="ARBA" id="ARBA00003316"/>
    </source>
</evidence>
<comment type="function">
    <text evidence="2">Catalyzes the adenylation of flavin mononucleotide (FMN) to form flavin adenine dinucleotide (FAD) coenzyme.</text>
</comment>
<evidence type="ECO:0000313" key="25">
    <source>
        <dbReference type="EMBL" id="PIK40525.1"/>
    </source>
</evidence>
<evidence type="ECO:0000256" key="8">
    <source>
        <dbReference type="ARBA" id="ARBA00015431"/>
    </source>
</evidence>
<keyword evidence="16" id="KW-0067">ATP-binding</keyword>
<dbReference type="OrthoDB" id="270728at2759"/>
<dbReference type="InterPro" id="IPR014729">
    <property type="entry name" value="Rossmann-like_a/b/a_fold"/>
</dbReference>
<organism evidence="25 26">
    <name type="scientific">Stichopus japonicus</name>
    <name type="common">Sea cucumber</name>
    <dbReference type="NCBI Taxonomy" id="307972"/>
    <lineage>
        <taxon>Eukaryota</taxon>
        <taxon>Metazoa</taxon>
        <taxon>Echinodermata</taxon>
        <taxon>Eleutherozoa</taxon>
        <taxon>Echinozoa</taxon>
        <taxon>Holothuroidea</taxon>
        <taxon>Aspidochirotacea</taxon>
        <taxon>Aspidochirotida</taxon>
        <taxon>Stichopodidae</taxon>
        <taxon>Apostichopus</taxon>
    </lineage>
</organism>
<protein>
    <recommendedName>
        <fullName evidence="8">FAD synthase</fullName>
        <ecNumber evidence="7">2.7.7.2</ecNumber>
    </recommendedName>
    <alternativeName>
        <fullName evidence="17">FAD pyrophosphorylase</fullName>
    </alternativeName>
    <alternativeName>
        <fullName evidence="19">FMN adenylyltransferase</fullName>
    </alternativeName>
    <alternativeName>
        <fullName evidence="18">Flavin adenine dinucleotide synthase</fullName>
    </alternativeName>
</protein>
<keyword evidence="10" id="KW-0285">Flavoprotein</keyword>
<evidence type="ECO:0000256" key="4">
    <source>
        <dbReference type="ARBA" id="ARBA00004726"/>
    </source>
</evidence>
<dbReference type="Gene3D" id="3.40.980.10">
    <property type="entry name" value="MoaB/Mog-like domain"/>
    <property type="match status" value="1"/>
</dbReference>
<dbReference type="GO" id="GO:0006747">
    <property type="term" value="P:FAD biosynthetic process"/>
    <property type="evidence" value="ECO:0007669"/>
    <property type="project" value="TreeGrafter"/>
</dbReference>